<evidence type="ECO:0000313" key="1">
    <source>
        <dbReference type="EMBL" id="KAH3681649.1"/>
    </source>
</evidence>
<proteinExistence type="predicted"/>
<gene>
    <name evidence="1" type="ORF">WICPIJ_007375</name>
</gene>
<comment type="caution">
    <text evidence="1">The sequence shown here is derived from an EMBL/GenBank/DDBJ whole genome shotgun (WGS) entry which is preliminary data.</text>
</comment>
<reference evidence="1" key="1">
    <citation type="journal article" date="2021" name="Open Biol.">
        <title>Shared evolutionary footprints suggest mitochondrial oxidative damage underlies multiple complex I losses in fungi.</title>
        <authorList>
            <person name="Schikora-Tamarit M.A."/>
            <person name="Marcet-Houben M."/>
            <person name="Nosek J."/>
            <person name="Gabaldon T."/>
        </authorList>
    </citation>
    <scope>NUCLEOTIDE SEQUENCE</scope>
    <source>
        <strain evidence="1">CBS2887</strain>
    </source>
</reference>
<sequence length="101" mass="11763">MRFSFSQIQNSLPEFRIGPTKPRPRVTGAIRDHNIDAFMDQTQPTSVLQNELQQFKNLFIIIGGSNLHQERHRPGVVNTDMWTTDTFEMWPVKIVRVALLR</sequence>
<reference evidence="1" key="2">
    <citation type="submission" date="2021-01" db="EMBL/GenBank/DDBJ databases">
        <authorList>
            <person name="Schikora-Tamarit M.A."/>
        </authorList>
    </citation>
    <scope>NUCLEOTIDE SEQUENCE</scope>
    <source>
        <strain evidence="1">CBS2887</strain>
    </source>
</reference>
<keyword evidence="2" id="KW-1185">Reference proteome</keyword>
<dbReference type="OrthoDB" id="10657602at2759"/>
<name>A0A9P8TK04_WICPI</name>
<dbReference type="EMBL" id="JAEUBG010004337">
    <property type="protein sequence ID" value="KAH3681649.1"/>
    <property type="molecule type" value="Genomic_DNA"/>
</dbReference>
<evidence type="ECO:0000313" key="2">
    <source>
        <dbReference type="Proteomes" id="UP000774326"/>
    </source>
</evidence>
<protein>
    <submittedName>
        <fullName evidence="1">Uncharacterized protein</fullName>
    </submittedName>
</protein>
<dbReference type="AlphaFoldDB" id="A0A9P8TK04"/>
<dbReference type="Proteomes" id="UP000774326">
    <property type="component" value="Unassembled WGS sequence"/>
</dbReference>
<accession>A0A9P8TK04</accession>
<organism evidence="1 2">
    <name type="scientific">Wickerhamomyces pijperi</name>
    <name type="common">Yeast</name>
    <name type="synonym">Pichia pijperi</name>
    <dbReference type="NCBI Taxonomy" id="599730"/>
    <lineage>
        <taxon>Eukaryota</taxon>
        <taxon>Fungi</taxon>
        <taxon>Dikarya</taxon>
        <taxon>Ascomycota</taxon>
        <taxon>Saccharomycotina</taxon>
        <taxon>Saccharomycetes</taxon>
        <taxon>Phaffomycetales</taxon>
        <taxon>Wickerhamomycetaceae</taxon>
        <taxon>Wickerhamomyces</taxon>
    </lineage>
</organism>